<feature type="compositionally biased region" description="Gly residues" evidence="2">
    <location>
        <begin position="396"/>
        <end position="437"/>
    </location>
</feature>
<dbReference type="EMBL" id="WSLF01000009">
    <property type="protein sequence ID" value="KAE9633222.1"/>
    <property type="molecule type" value="Genomic_DNA"/>
</dbReference>
<sequence length="524" mass="58431">MTELYKALKPLRKKIILEKWMQYIVIGCIAGMTLDLGIIVLSKWVLIPNLFIILASVILLSWLCASVTVLFKLPGIEDIAKKGDALGYKERFITAIEISQKGDNFLTPMYKLALEDAVNAAKNADFDKRYSISLPKKKLWIIGILMVGTIVAGFTPSPVKSKLELQLEIKEKAKSEIVKIEKLQKELENNPKISSKELKRLNKELDTLKADLKKVNTKGEIVRASQRTQQQLKKISKESVQGDLRKLGEKLSSHELTRALGDQLQQGNIAEIRKNLDDLQNRLKKMDKDQIQQLASILKDAANEIENNSELQQILNDYSQAVKSGDLEGLADEYEKLGQILEYLSMENQDLREAIENISKAMASNNPNNKENEENQQQSQGSGTEEEEGQKQGSETGKGQGEGQGQGQGTGQGEGQGQGSGTGQGQGQNKSGGQGRGQGHKPNEKIYSRQAQEKQDYDAQVDGIKNQSGDMHKVDQKTIGNRGVSVPYEEVYQQYRQDAIKFLEDDTIPYGIKNLVEEYFSSLE</sequence>
<feature type="transmembrane region" description="Helical" evidence="3">
    <location>
        <begin position="47"/>
        <end position="71"/>
    </location>
</feature>
<comment type="caution">
    <text evidence="4">The sequence shown here is derived from an EMBL/GenBank/DDBJ whole genome shotgun (WGS) entry which is preliminary data.</text>
</comment>
<dbReference type="Proteomes" id="UP000483018">
    <property type="component" value="Unassembled WGS sequence"/>
</dbReference>
<feature type="coiled-coil region" evidence="1">
    <location>
        <begin position="170"/>
        <end position="218"/>
    </location>
</feature>
<protein>
    <submittedName>
        <fullName evidence="4">Uncharacterized protein</fullName>
    </submittedName>
</protein>
<keyword evidence="1" id="KW-0175">Coiled coil</keyword>
<dbReference type="RefSeq" id="WP_158740986.1">
    <property type="nucleotide sequence ID" value="NZ_WSLF01000009.1"/>
</dbReference>
<keyword evidence="3" id="KW-0812">Transmembrane</keyword>
<feature type="compositionally biased region" description="Basic and acidic residues" evidence="2">
    <location>
        <begin position="441"/>
        <end position="457"/>
    </location>
</feature>
<keyword evidence="5" id="KW-1185">Reference proteome</keyword>
<gene>
    <name evidence="4" type="ORF">GND95_10155</name>
</gene>
<feature type="transmembrane region" description="Helical" evidence="3">
    <location>
        <begin position="139"/>
        <end position="159"/>
    </location>
</feature>
<evidence type="ECO:0000256" key="1">
    <source>
        <dbReference type="SAM" id="Coils"/>
    </source>
</evidence>
<proteinExistence type="predicted"/>
<keyword evidence="3" id="KW-0472">Membrane</keyword>
<organism evidence="4 5">
    <name type="scientific">Defluviitalea raffinosedens</name>
    <dbReference type="NCBI Taxonomy" id="1450156"/>
    <lineage>
        <taxon>Bacteria</taxon>
        <taxon>Bacillati</taxon>
        <taxon>Bacillota</taxon>
        <taxon>Clostridia</taxon>
        <taxon>Lachnospirales</taxon>
        <taxon>Defluviitaleaceae</taxon>
        <taxon>Defluviitalea</taxon>
    </lineage>
</organism>
<name>A0A7C8HDZ3_9FIRM</name>
<evidence type="ECO:0000313" key="5">
    <source>
        <dbReference type="Proteomes" id="UP000483018"/>
    </source>
</evidence>
<reference evidence="4 5" key="1">
    <citation type="submission" date="2019-12" db="EMBL/GenBank/DDBJ databases">
        <title>Defluviitalea raffinosedens, isolated from a biogas fermenter, genome sequencing and characterization.</title>
        <authorList>
            <person name="Rettenmaier R."/>
            <person name="Schneider M."/>
            <person name="Neuhaus K."/>
            <person name="Liebl W."/>
            <person name="Zverlov V."/>
        </authorList>
    </citation>
    <scope>NUCLEOTIDE SEQUENCE [LARGE SCALE GENOMIC DNA]</scope>
    <source>
        <strain evidence="4 5">249c-K6</strain>
    </source>
</reference>
<dbReference type="PANTHER" id="PTHR40903:SF1">
    <property type="entry name" value="HYPHALLY REGULATED CELL WALL PROTEIN 3"/>
    <property type="match status" value="1"/>
</dbReference>
<feature type="region of interest" description="Disordered" evidence="2">
    <location>
        <begin position="363"/>
        <end position="459"/>
    </location>
</feature>
<feature type="transmembrane region" description="Helical" evidence="3">
    <location>
        <begin position="20"/>
        <end position="41"/>
    </location>
</feature>
<evidence type="ECO:0000256" key="2">
    <source>
        <dbReference type="SAM" id="MobiDB-lite"/>
    </source>
</evidence>
<dbReference type="AlphaFoldDB" id="A0A7C8HDZ3"/>
<dbReference type="PANTHER" id="PTHR40903">
    <property type="entry name" value="GLYCINE-RICH CELL WALL STRUCTURAL PROTEIN 1-LIKE"/>
    <property type="match status" value="1"/>
</dbReference>
<evidence type="ECO:0000256" key="3">
    <source>
        <dbReference type="SAM" id="Phobius"/>
    </source>
</evidence>
<feature type="coiled-coil region" evidence="1">
    <location>
        <begin position="269"/>
        <end position="308"/>
    </location>
</feature>
<accession>A0A7C8HDZ3</accession>
<keyword evidence="3" id="KW-1133">Transmembrane helix</keyword>
<evidence type="ECO:0000313" key="4">
    <source>
        <dbReference type="EMBL" id="KAE9633222.1"/>
    </source>
</evidence>
<dbReference type="OrthoDB" id="1715639at2"/>